<dbReference type="Gene3D" id="1.10.10.60">
    <property type="entry name" value="Homeodomain-like"/>
    <property type="match status" value="1"/>
</dbReference>
<dbReference type="Gene3D" id="1.10.357.10">
    <property type="entry name" value="Tetracycline Repressor, domain 2"/>
    <property type="match status" value="1"/>
</dbReference>
<keyword evidence="1 2" id="KW-0238">DNA-binding</keyword>
<dbReference type="PRINTS" id="PR00455">
    <property type="entry name" value="HTHTETR"/>
</dbReference>
<evidence type="ECO:0000256" key="1">
    <source>
        <dbReference type="ARBA" id="ARBA00023125"/>
    </source>
</evidence>
<dbReference type="InterPro" id="IPR001647">
    <property type="entry name" value="HTH_TetR"/>
</dbReference>
<dbReference type="InterPro" id="IPR009057">
    <property type="entry name" value="Homeodomain-like_sf"/>
</dbReference>
<evidence type="ECO:0000259" key="3">
    <source>
        <dbReference type="PROSITE" id="PS50977"/>
    </source>
</evidence>
<sequence>MERSRSSTKRAQILQAAHQLFFENGFQVSMEVIAQQANVSKQTVYSHFKTKDELFRICMEEGCEFLSNAKVVLDPDLPIEEVLYAYSWQFNQMLLQPEVQATYYNAISQTPTYPELGALLVEQGPQRHLNQLIEFLKIHEAKQGYPFPETIHHLATQFLLMCHGQSVYWQWLGVKDHETEAMRQDYARSCVRSFIRSLGVHECRQ</sequence>
<proteinExistence type="predicted"/>
<protein>
    <recommendedName>
        <fullName evidence="3">HTH tetR-type domain-containing protein</fullName>
    </recommendedName>
</protein>
<dbReference type="Proteomes" id="UP000838672">
    <property type="component" value="Unassembled WGS sequence"/>
</dbReference>
<evidence type="ECO:0000313" key="5">
    <source>
        <dbReference type="Proteomes" id="UP000838672"/>
    </source>
</evidence>
<gene>
    <name evidence="4" type="ORF">VST7929_01278</name>
</gene>
<dbReference type="Pfam" id="PF00440">
    <property type="entry name" value="TetR_N"/>
    <property type="match status" value="1"/>
</dbReference>
<dbReference type="InterPro" id="IPR050109">
    <property type="entry name" value="HTH-type_TetR-like_transc_reg"/>
</dbReference>
<reference evidence="4" key="1">
    <citation type="submission" date="2021-11" db="EMBL/GenBank/DDBJ databases">
        <authorList>
            <person name="Rodrigo-Torres L."/>
            <person name="Arahal R. D."/>
            <person name="Lucena T."/>
        </authorList>
    </citation>
    <scope>NUCLEOTIDE SEQUENCE</scope>
    <source>
        <strain evidence="4">CECT 7929</strain>
    </source>
</reference>
<dbReference type="PANTHER" id="PTHR30055:SF146">
    <property type="entry name" value="HTH-TYPE TRANSCRIPTIONAL DUAL REGULATOR CECR"/>
    <property type="match status" value="1"/>
</dbReference>
<name>A0ABM8ZSW4_9VIBR</name>
<keyword evidence="5" id="KW-1185">Reference proteome</keyword>
<dbReference type="PANTHER" id="PTHR30055">
    <property type="entry name" value="HTH-TYPE TRANSCRIPTIONAL REGULATOR RUTR"/>
    <property type="match status" value="1"/>
</dbReference>
<comment type="caution">
    <text evidence="4">The sequence shown here is derived from an EMBL/GenBank/DDBJ whole genome shotgun (WGS) entry which is preliminary data.</text>
</comment>
<dbReference type="RefSeq" id="WP_237465836.1">
    <property type="nucleotide sequence ID" value="NZ_CAKLDI010000001.1"/>
</dbReference>
<dbReference type="EMBL" id="CAKLDI010000001">
    <property type="protein sequence ID" value="CAH0533410.1"/>
    <property type="molecule type" value="Genomic_DNA"/>
</dbReference>
<evidence type="ECO:0000256" key="2">
    <source>
        <dbReference type="PROSITE-ProRule" id="PRU00335"/>
    </source>
</evidence>
<dbReference type="SUPFAM" id="SSF46689">
    <property type="entry name" value="Homeodomain-like"/>
    <property type="match status" value="1"/>
</dbReference>
<dbReference type="PROSITE" id="PS50977">
    <property type="entry name" value="HTH_TETR_2"/>
    <property type="match status" value="1"/>
</dbReference>
<feature type="domain" description="HTH tetR-type" evidence="3">
    <location>
        <begin position="7"/>
        <end position="66"/>
    </location>
</feature>
<organism evidence="4 5">
    <name type="scientific">Vibrio stylophorae</name>
    <dbReference type="NCBI Taxonomy" id="659351"/>
    <lineage>
        <taxon>Bacteria</taxon>
        <taxon>Pseudomonadati</taxon>
        <taxon>Pseudomonadota</taxon>
        <taxon>Gammaproteobacteria</taxon>
        <taxon>Vibrionales</taxon>
        <taxon>Vibrionaceae</taxon>
        <taxon>Vibrio</taxon>
    </lineage>
</organism>
<feature type="DNA-binding region" description="H-T-H motif" evidence="2">
    <location>
        <begin position="29"/>
        <end position="48"/>
    </location>
</feature>
<accession>A0ABM8ZSW4</accession>
<evidence type="ECO:0000313" key="4">
    <source>
        <dbReference type="EMBL" id="CAH0533410.1"/>
    </source>
</evidence>
<dbReference type="Pfam" id="PF14246">
    <property type="entry name" value="TetR_C_7"/>
    <property type="match status" value="1"/>
</dbReference>
<dbReference type="InterPro" id="IPR039536">
    <property type="entry name" value="TetR_C_Proteobacteria"/>
</dbReference>